<reference evidence="1" key="1">
    <citation type="submission" date="2020-08" db="EMBL/GenBank/DDBJ databases">
        <authorList>
            <person name="Cejkova D."/>
            <person name="Kubasova T."/>
            <person name="Jahodarova E."/>
            <person name="Rychlik I."/>
        </authorList>
    </citation>
    <scope>NUCLEOTIDE SEQUENCE</scope>
    <source>
        <strain evidence="1">An824</strain>
    </source>
</reference>
<sequence length="362" mass="41887">DLINYFLIYSPDKNEEVRPFDGDFAKLMSRGDLRRYVVFDETPTFIKPFVEFDRSILGVFSKMDGEGKITCIDKDGISAFYDSFIRNTKLDFFNDTYKINRIKRDVVLGLVPKYYDSWMVDEGQKVGITFNPVDICPDNVAIKTHVLIFEGAGNILFKGSSCFKLLDVKEKYNTVTEFKQVEFGLKRNRLDNDKFSSFLDGVTKLIDKPSLVVCWKDVNGNDEGPGISSYAERVRNGLLERKVNPNMFSVTYYGASDNKSTNQYRDMRQIILCGDWSLPNTEAAKIRKAYGTKADSQDLKMWYFAQLITRIGIRKHIKGEVYTVLYTCDFEECFIDRLDSYFNKNKLIPISPMIHEDWKVKL</sequence>
<evidence type="ECO:0000313" key="1">
    <source>
        <dbReference type="EMBL" id="MBM6675057.1"/>
    </source>
</evidence>
<organism evidence="1 2">
    <name type="scientific">Marseilla massiliensis</name>
    <dbReference type="NCBI Taxonomy" id="1841864"/>
    <lineage>
        <taxon>Bacteria</taxon>
        <taxon>Pseudomonadati</taxon>
        <taxon>Bacteroidota</taxon>
        <taxon>Bacteroidia</taxon>
        <taxon>Bacteroidales</taxon>
        <taxon>Prevotellaceae</taxon>
        <taxon>Marseilla</taxon>
    </lineage>
</organism>
<proteinExistence type="predicted"/>
<dbReference type="AlphaFoldDB" id="A0A939B900"/>
<comment type="caution">
    <text evidence="1">The sequence shown here is derived from an EMBL/GenBank/DDBJ whole genome shotgun (WGS) entry which is preliminary data.</text>
</comment>
<feature type="non-terminal residue" evidence="1">
    <location>
        <position position="1"/>
    </location>
</feature>
<accession>A0A939B900</accession>
<reference evidence="1" key="2">
    <citation type="journal article" date="2021" name="Sci. Rep.">
        <title>The distribution of antibiotic resistance genes in chicken gut microbiota commensals.</title>
        <authorList>
            <person name="Juricova H."/>
            <person name="Matiasovicova J."/>
            <person name="Kubasova T."/>
            <person name="Cejkova D."/>
            <person name="Rychlik I."/>
        </authorList>
    </citation>
    <scope>NUCLEOTIDE SEQUENCE</scope>
    <source>
        <strain evidence="1">An824</strain>
    </source>
</reference>
<dbReference type="EMBL" id="JACJJG010000215">
    <property type="protein sequence ID" value="MBM6675057.1"/>
    <property type="molecule type" value="Genomic_DNA"/>
</dbReference>
<gene>
    <name evidence="1" type="ORF">H6A34_14435</name>
</gene>
<evidence type="ECO:0000313" key="2">
    <source>
        <dbReference type="Proteomes" id="UP000706891"/>
    </source>
</evidence>
<name>A0A939B900_9BACT</name>
<dbReference type="Proteomes" id="UP000706891">
    <property type="component" value="Unassembled WGS sequence"/>
</dbReference>
<keyword evidence="2" id="KW-1185">Reference proteome</keyword>
<protein>
    <submittedName>
        <fullName evidence="1">Uncharacterized protein</fullName>
    </submittedName>
</protein>
<feature type="non-terminal residue" evidence="1">
    <location>
        <position position="362"/>
    </location>
</feature>